<feature type="transmembrane region" description="Helical" evidence="1">
    <location>
        <begin position="119"/>
        <end position="138"/>
    </location>
</feature>
<dbReference type="EMBL" id="QQAZ01000009">
    <property type="protein sequence ID" value="RDI47191.1"/>
    <property type="molecule type" value="Genomic_DNA"/>
</dbReference>
<evidence type="ECO:0000313" key="3">
    <source>
        <dbReference type="Proteomes" id="UP000255355"/>
    </source>
</evidence>
<evidence type="ECO:0000256" key="1">
    <source>
        <dbReference type="SAM" id="Phobius"/>
    </source>
</evidence>
<dbReference type="AlphaFoldDB" id="A0A370GUK3"/>
<evidence type="ECO:0000313" key="2">
    <source>
        <dbReference type="EMBL" id="RDI47191.1"/>
    </source>
</evidence>
<keyword evidence="1" id="KW-1133">Transmembrane helix</keyword>
<name>A0A370GUK3_9NOCA</name>
<feature type="transmembrane region" description="Helical" evidence="1">
    <location>
        <begin position="60"/>
        <end position="82"/>
    </location>
</feature>
<dbReference type="RefSeq" id="WP_068022441.1">
    <property type="nucleotide sequence ID" value="NZ_QQAZ01000009.1"/>
</dbReference>
<keyword evidence="1" id="KW-0472">Membrane</keyword>
<feature type="transmembrane region" description="Helical" evidence="1">
    <location>
        <begin position="28"/>
        <end position="53"/>
    </location>
</feature>
<keyword evidence="1" id="KW-0812">Transmembrane</keyword>
<dbReference type="STRING" id="1210089.GCA_001613165_04335"/>
<gene>
    <name evidence="2" type="ORF">DFR68_109190</name>
</gene>
<organism evidence="2 3">
    <name type="scientific">Nocardia mexicana</name>
    <dbReference type="NCBI Taxonomy" id="279262"/>
    <lineage>
        <taxon>Bacteria</taxon>
        <taxon>Bacillati</taxon>
        <taxon>Actinomycetota</taxon>
        <taxon>Actinomycetes</taxon>
        <taxon>Mycobacteriales</taxon>
        <taxon>Nocardiaceae</taxon>
        <taxon>Nocardia</taxon>
    </lineage>
</organism>
<sequence>MTKFLAVLSGLLLIAAVAIVLPWAAIPAAVAVVAGWRFRVCAVAAVLVALGALAWDDTGALAAAGTGLVATTYLLNTATVHAPAGVVPTTLPSVTGALVFASAAVAAALVPVQLAWVPLAAPIVVVVLYALIIQGLVIGRRPDASDAPVKAETEQ</sequence>
<accession>A0A370GUK3</accession>
<feature type="transmembrane region" description="Helical" evidence="1">
    <location>
        <begin position="94"/>
        <end position="112"/>
    </location>
</feature>
<reference evidence="2 3" key="1">
    <citation type="submission" date="2018-07" db="EMBL/GenBank/DDBJ databases">
        <title>Genomic Encyclopedia of Type Strains, Phase IV (KMG-IV): sequencing the most valuable type-strain genomes for metagenomic binning, comparative biology and taxonomic classification.</title>
        <authorList>
            <person name="Goeker M."/>
        </authorList>
    </citation>
    <scope>NUCLEOTIDE SEQUENCE [LARGE SCALE GENOMIC DNA]</scope>
    <source>
        <strain evidence="2 3">DSM 44952</strain>
    </source>
</reference>
<keyword evidence="3" id="KW-1185">Reference proteome</keyword>
<protein>
    <submittedName>
        <fullName evidence="2">Uncharacterized protein</fullName>
    </submittedName>
</protein>
<dbReference type="Proteomes" id="UP000255355">
    <property type="component" value="Unassembled WGS sequence"/>
</dbReference>
<proteinExistence type="predicted"/>
<comment type="caution">
    <text evidence="2">The sequence shown here is derived from an EMBL/GenBank/DDBJ whole genome shotgun (WGS) entry which is preliminary data.</text>
</comment>